<keyword evidence="2" id="KW-0479">Metal-binding</keyword>
<sequence length="871" mass="97986">MDLITHRNIVINGFLVVRKSRVCLSDEVFSTLISIPFRLPSTLPHSPPTMLGSGMPYPHDDHHDSRPPKRPRNLSVHGDQPQHLSGPPVPMDDQGFTAAVGADNSRNSRSEMPQPPAPINRPRTDDKNNRKLSCKECRRLKLKCDRVFPCQSCVKRGCGSLCPEGALTSGRGSRFILANTEQLHEKIFELSERVRQLEDALEFLQSRCSNQPHPLLAPDLLKIKTSQELYGTMNMQPLQPPQPVASTSSSEYSAPARETTARDEYLRKSVGALSLNTQPPYAERSRPKTIERLPTRDSTPPEVGSDILQLSATFPFPWAVDVSIRKRIRDVLPPRDEAMRICEEARNNALWQFNIDASETFLPNLLNYCYATPIEALSPRRLALLLMHLSIGSLVDLTRPLGSLHGEAYHHLARAAVCEIPLMEEPDFDVLHALFFMIWYHLIFSDNKKAVGYAWNLMGFVAKLAQGLGLHRETPRLKVIPEEHEKRRAVFWELLNMDCRMALSLGRPPSIRLAHVDVRPPAYVGPGLFVPREEIVYHEWKNEFFIKCLTPLLEAMISVEPLDYNTIVGLDTSVRDFGVPSILDQPKPNDVSPRFLVMQRGLVVMGREIALLQLHRRYFTDAMSGPEPFDLTHVYAPSVLATYLSASNLISAVETLFEQEQQLSVRFLHFWFNTFSAAVTLSLLISRAPSTPLAGYAFSDLERAFRLFRAAAKILPFSGKSLPVMEKLLDKSKKVLMKSHTAESNRSYAGYPQPQPTLPPSFQNSHSQLTQYAERIAACSPLRDTDMADGSQGAQPPSDPAENKQEPTWLADIYHFASIGISIEERYGFASTRASPFVSSSPRIAENETFNFDHGALTRDLVEETSYMAWF</sequence>
<reference evidence="7 8" key="1">
    <citation type="submission" date="2020-01" db="EMBL/GenBank/DDBJ databases">
        <authorList>
            <person name="Gupta K D."/>
        </authorList>
    </citation>
    <scope>NUCLEOTIDE SEQUENCE [LARGE SCALE GENOMIC DNA]</scope>
</reference>
<evidence type="ECO:0000259" key="6">
    <source>
        <dbReference type="PROSITE" id="PS50048"/>
    </source>
</evidence>
<feature type="coiled-coil region" evidence="4">
    <location>
        <begin position="180"/>
        <end position="207"/>
    </location>
</feature>
<feature type="domain" description="Zn(2)-C6 fungal-type" evidence="6">
    <location>
        <begin position="133"/>
        <end position="162"/>
    </location>
</feature>
<dbReference type="PANTHER" id="PTHR31001">
    <property type="entry name" value="UNCHARACTERIZED TRANSCRIPTIONAL REGULATORY PROTEIN"/>
    <property type="match status" value="1"/>
</dbReference>
<evidence type="ECO:0000256" key="1">
    <source>
        <dbReference type="ARBA" id="ARBA00004123"/>
    </source>
</evidence>
<dbReference type="Pfam" id="PF04082">
    <property type="entry name" value="Fungal_trans"/>
    <property type="match status" value="1"/>
</dbReference>
<comment type="caution">
    <text evidence="7">The sequence shown here is derived from an EMBL/GenBank/DDBJ whole genome shotgun (WGS) entry which is preliminary data.</text>
</comment>
<dbReference type="SUPFAM" id="SSF57701">
    <property type="entry name" value="Zn2/Cys6 DNA-binding domain"/>
    <property type="match status" value="1"/>
</dbReference>
<gene>
    <name evidence="7" type="ORF">AAE3_LOCUS11311</name>
</gene>
<evidence type="ECO:0000256" key="5">
    <source>
        <dbReference type="SAM" id="MobiDB-lite"/>
    </source>
</evidence>
<feature type="region of interest" description="Disordered" evidence="5">
    <location>
        <begin position="39"/>
        <end position="129"/>
    </location>
</feature>
<dbReference type="EMBL" id="CACVBS010000074">
    <property type="protein sequence ID" value="CAA7269113.1"/>
    <property type="molecule type" value="Genomic_DNA"/>
</dbReference>
<keyword evidence="3" id="KW-0539">Nucleus</keyword>
<evidence type="ECO:0000313" key="8">
    <source>
        <dbReference type="Proteomes" id="UP000467700"/>
    </source>
</evidence>
<evidence type="ECO:0000256" key="3">
    <source>
        <dbReference type="ARBA" id="ARBA00023242"/>
    </source>
</evidence>
<feature type="region of interest" description="Disordered" evidence="5">
    <location>
        <begin position="783"/>
        <end position="805"/>
    </location>
</feature>
<dbReference type="PROSITE" id="PS50048">
    <property type="entry name" value="ZN2_CY6_FUNGAL_2"/>
    <property type="match status" value="1"/>
</dbReference>
<feature type="compositionally biased region" description="Basic and acidic residues" evidence="5">
    <location>
        <begin position="58"/>
        <end position="67"/>
    </location>
</feature>
<dbReference type="Proteomes" id="UP000467700">
    <property type="component" value="Unassembled WGS sequence"/>
</dbReference>
<proteinExistence type="predicted"/>
<keyword evidence="8" id="KW-1185">Reference proteome</keyword>
<comment type="subcellular location">
    <subcellularLocation>
        <location evidence="1">Nucleus</location>
    </subcellularLocation>
</comment>
<evidence type="ECO:0000256" key="4">
    <source>
        <dbReference type="SAM" id="Coils"/>
    </source>
</evidence>
<dbReference type="InterPro" id="IPR007219">
    <property type="entry name" value="XnlR_reg_dom"/>
</dbReference>
<keyword evidence="4" id="KW-0175">Coiled coil</keyword>
<feature type="region of interest" description="Disordered" evidence="5">
    <location>
        <begin position="237"/>
        <end position="263"/>
    </location>
</feature>
<protein>
    <recommendedName>
        <fullName evidence="6">Zn(2)-C6 fungal-type domain-containing protein</fullName>
    </recommendedName>
</protein>
<dbReference type="CDD" id="cd12148">
    <property type="entry name" value="fungal_TF_MHR"/>
    <property type="match status" value="1"/>
</dbReference>
<dbReference type="Pfam" id="PF00172">
    <property type="entry name" value="Zn_clus"/>
    <property type="match status" value="1"/>
</dbReference>
<dbReference type="GO" id="GO:0000981">
    <property type="term" value="F:DNA-binding transcription factor activity, RNA polymerase II-specific"/>
    <property type="evidence" value="ECO:0007669"/>
    <property type="project" value="InterPro"/>
</dbReference>
<dbReference type="AlphaFoldDB" id="A0A8S0XR10"/>
<dbReference type="GO" id="GO:0006351">
    <property type="term" value="P:DNA-templated transcription"/>
    <property type="evidence" value="ECO:0007669"/>
    <property type="project" value="InterPro"/>
</dbReference>
<dbReference type="InterPro" id="IPR036864">
    <property type="entry name" value="Zn2-C6_fun-type_DNA-bd_sf"/>
</dbReference>
<dbReference type="SMART" id="SM00906">
    <property type="entry name" value="Fungal_trans"/>
    <property type="match status" value="1"/>
</dbReference>
<dbReference type="Gene3D" id="4.10.240.10">
    <property type="entry name" value="Zn(2)-C6 fungal-type DNA-binding domain"/>
    <property type="match status" value="1"/>
</dbReference>
<dbReference type="SMART" id="SM00066">
    <property type="entry name" value="GAL4"/>
    <property type="match status" value="1"/>
</dbReference>
<dbReference type="GO" id="GO:0005634">
    <property type="term" value="C:nucleus"/>
    <property type="evidence" value="ECO:0007669"/>
    <property type="project" value="UniProtKB-SubCell"/>
</dbReference>
<dbReference type="GO" id="GO:0008270">
    <property type="term" value="F:zinc ion binding"/>
    <property type="evidence" value="ECO:0007669"/>
    <property type="project" value="InterPro"/>
</dbReference>
<dbReference type="PROSITE" id="PS00463">
    <property type="entry name" value="ZN2_CY6_FUNGAL_1"/>
    <property type="match status" value="1"/>
</dbReference>
<dbReference type="OrthoDB" id="424974at2759"/>
<dbReference type="PANTHER" id="PTHR31001:SF56">
    <property type="entry name" value="ZN(2)-C6 FUNGAL-TYPE DOMAIN-CONTAINING PROTEIN"/>
    <property type="match status" value="1"/>
</dbReference>
<accession>A0A8S0XR10</accession>
<dbReference type="GO" id="GO:0003677">
    <property type="term" value="F:DNA binding"/>
    <property type="evidence" value="ECO:0007669"/>
    <property type="project" value="InterPro"/>
</dbReference>
<dbReference type="CDD" id="cd00067">
    <property type="entry name" value="GAL4"/>
    <property type="match status" value="1"/>
</dbReference>
<dbReference type="InterPro" id="IPR001138">
    <property type="entry name" value="Zn2Cys6_DnaBD"/>
</dbReference>
<dbReference type="InterPro" id="IPR050613">
    <property type="entry name" value="Sec_Metabolite_Reg"/>
</dbReference>
<name>A0A8S0XR10_CYCAE</name>
<evidence type="ECO:0000313" key="7">
    <source>
        <dbReference type="EMBL" id="CAA7269113.1"/>
    </source>
</evidence>
<evidence type="ECO:0000256" key="2">
    <source>
        <dbReference type="ARBA" id="ARBA00022723"/>
    </source>
</evidence>
<organism evidence="7 8">
    <name type="scientific">Cyclocybe aegerita</name>
    <name type="common">Black poplar mushroom</name>
    <name type="synonym">Agrocybe aegerita</name>
    <dbReference type="NCBI Taxonomy" id="1973307"/>
    <lineage>
        <taxon>Eukaryota</taxon>
        <taxon>Fungi</taxon>
        <taxon>Dikarya</taxon>
        <taxon>Basidiomycota</taxon>
        <taxon>Agaricomycotina</taxon>
        <taxon>Agaricomycetes</taxon>
        <taxon>Agaricomycetidae</taxon>
        <taxon>Agaricales</taxon>
        <taxon>Agaricineae</taxon>
        <taxon>Bolbitiaceae</taxon>
        <taxon>Cyclocybe</taxon>
    </lineage>
</organism>